<feature type="compositionally biased region" description="Basic and acidic residues" evidence="1">
    <location>
        <begin position="30"/>
        <end position="44"/>
    </location>
</feature>
<comment type="caution">
    <text evidence="2">The sequence shown here is derived from an EMBL/GenBank/DDBJ whole genome shotgun (WGS) entry which is preliminary data.</text>
</comment>
<feature type="compositionally biased region" description="Basic and acidic residues" evidence="1">
    <location>
        <begin position="359"/>
        <end position="384"/>
    </location>
</feature>
<feature type="region of interest" description="Disordered" evidence="1">
    <location>
        <begin position="123"/>
        <end position="192"/>
    </location>
</feature>
<protein>
    <submittedName>
        <fullName evidence="2">Uncharacterized protein</fullName>
    </submittedName>
</protein>
<feature type="compositionally biased region" description="Basic and acidic residues" evidence="1">
    <location>
        <begin position="181"/>
        <end position="190"/>
    </location>
</feature>
<feature type="region of interest" description="Disordered" evidence="1">
    <location>
        <begin position="529"/>
        <end position="668"/>
    </location>
</feature>
<dbReference type="Proteomes" id="UP000094622">
    <property type="component" value="Unassembled WGS sequence"/>
</dbReference>
<feature type="compositionally biased region" description="Basic residues" evidence="1">
    <location>
        <begin position="657"/>
        <end position="668"/>
    </location>
</feature>
<name>A0A1E3GZA4_9HYPH</name>
<dbReference type="EMBL" id="MCRJ01000095">
    <property type="protein sequence ID" value="ODN69362.1"/>
    <property type="molecule type" value="Genomic_DNA"/>
</dbReference>
<gene>
    <name evidence="2" type="ORF">A6302_03346</name>
</gene>
<proteinExistence type="predicted"/>
<feature type="compositionally biased region" description="Basic and acidic residues" evidence="1">
    <location>
        <begin position="541"/>
        <end position="551"/>
    </location>
</feature>
<feature type="region of interest" description="Disordered" evidence="1">
    <location>
        <begin position="1"/>
        <end position="63"/>
    </location>
</feature>
<evidence type="ECO:0000256" key="1">
    <source>
        <dbReference type="SAM" id="MobiDB-lite"/>
    </source>
</evidence>
<feature type="compositionally biased region" description="Basic and acidic residues" evidence="1">
    <location>
        <begin position="586"/>
        <end position="606"/>
    </location>
</feature>
<keyword evidence="3" id="KW-1185">Reference proteome</keyword>
<organism evidence="2 3">
    <name type="scientific">Methylobrevis pamukkalensis</name>
    <dbReference type="NCBI Taxonomy" id="1439726"/>
    <lineage>
        <taxon>Bacteria</taxon>
        <taxon>Pseudomonadati</taxon>
        <taxon>Pseudomonadota</taxon>
        <taxon>Alphaproteobacteria</taxon>
        <taxon>Hyphomicrobiales</taxon>
        <taxon>Pleomorphomonadaceae</taxon>
        <taxon>Methylobrevis</taxon>
    </lineage>
</organism>
<feature type="region of interest" description="Disordered" evidence="1">
    <location>
        <begin position="251"/>
        <end position="270"/>
    </location>
</feature>
<evidence type="ECO:0000313" key="2">
    <source>
        <dbReference type="EMBL" id="ODN69362.1"/>
    </source>
</evidence>
<sequence>MHLPAADQGEEGRRIARRVQHHLPRRRRQEGREEAGEFLARRAGEQAGVGSGLVGGDPAQRGEMRVQKRFEGQFAPAGQRVERRQCLGKALRQIACRAHRTGAERAQHRMQPRALGLEGNQHAVERGQQRRGPCGQPGAAQHGDLHGPGGGAGRHPRQAEGGQRMLEQGEQRVGPPAGDGGLHHQPGEQRRRARLQRLARRILHGKAESLQFQADAAGEIPVGGDQRGGAAGRLNGLAQGDRNGERLLGRRAGHQQRQAVGGALPGGLIEGGGEGRPAVGGLGRPHGLGQDAAAGGGGRIFLAQHGDVAAVEADHAKKMGKGRLRMAGDAGADRRGDQAEARVVEIGVEARQHHGALRQARDRGQQPGGGRDRAGRAGGDDRAGRPGGQPVDQPLGEAATPLHRLDQAAFGEKRRPGGGGDVEEGQRQLPVGGVVVGHETGEAPPVHLLGRRLVHQGEQIAGEVDRVGRRGGNADRHPVRRQFALRGEPGAPAGHQPGHRQQPVGLADHRRQVEVGQVHRKGVAVLVDVADRPDSRKKRGLAAERVEEDAAQHPGGAPGRHQQGDGGERQRIAVVGKPRHQPSGQKRVDEGRQEGHAGRDGDDARRLSRRIACPDAVPGRAHDALTPRWRRSSPPPRRSTAACRHAARCRPCAGRRAAGRRSPGRTGG</sequence>
<feature type="compositionally biased region" description="Basic residues" evidence="1">
    <location>
        <begin position="15"/>
        <end position="29"/>
    </location>
</feature>
<dbReference type="AlphaFoldDB" id="A0A1E3GZA4"/>
<feature type="region of interest" description="Disordered" evidence="1">
    <location>
        <begin position="350"/>
        <end position="396"/>
    </location>
</feature>
<feature type="compositionally biased region" description="Low complexity" evidence="1">
    <location>
        <begin position="130"/>
        <end position="142"/>
    </location>
</feature>
<reference evidence="2 3" key="1">
    <citation type="submission" date="2016-07" db="EMBL/GenBank/DDBJ databases">
        <title>Draft Genome Sequence of Methylobrevis pamukkalensis PK2.</title>
        <authorList>
            <person name="Vasilenko O.V."/>
            <person name="Doronina N.V."/>
            <person name="Shmareva M.N."/>
            <person name="Tarlachkov S.V."/>
            <person name="Mustakhimov I."/>
            <person name="Trotsenko Y.A."/>
        </authorList>
    </citation>
    <scope>NUCLEOTIDE SEQUENCE [LARGE SCALE GENOMIC DNA]</scope>
    <source>
        <strain evidence="2 3">PK2</strain>
    </source>
</reference>
<accession>A0A1E3GZA4</accession>
<feature type="compositionally biased region" description="Low complexity" evidence="1">
    <location>
        <begin position="638"/>
        <end position="656"/>
    </location>
</feature>
<feature type="compositionally biased region" description="Basic and acidic residues" evidence="1">
    <location>
        <begin position="562"/>
        <end position="571"/>
    </location>
</feature>
<evidence type="ECO:0000313" key="3">
    <source>
        <dbReference type="Proteomes" id="UP000094622"/>
    </source>
</evidence>
<feature type="region of interest" description="Disordered" evidence="1">
    <location>
        <begin position="221"/>
        <end position="241"/>
    </location>
</feature>